<dbReference type="AlphaFoldDB" id="S4PF05"/>
<organism evidence="1">
    <name type="scientific">Pararge aegeria</name>
    <name type="common">speckled wood butterfly</name>
    <dbReference type="NCBI Taxonomy" id="116150"/>
    <lineage>
        <taxon>Eukaryota</taxon>
        <taxon>Metazoa</taxon>
        <taxon>Ecdysozoa</taxon>
        <taxon>Arthropoda</taxon>
        <taxon>Hexapoda</taxon>
        <taxon>Insecta</taxon>
        <taxon>Pterygota</taxon>
        <taxon>Neoptera</taxon>
        <taxon>Endopterygota</taxon>
        <taxon>Lepidoptera</taxon>
        <taxon>Glossata</taxon>
        <taxon>Ditrysia</taxon>
        <taxon>Papilionoidea</taxon>
        <taxon>Nymphalidae</taxon>
        <taxon>Satyrinae</taxon>
        <taxon>Satyrini</taxon>
        <taxon>Parargina</taxon>
        <taxon>Pararge</taxon>
    </lineage>
</organism>
<evidence type="ECO:0000313" key="1">
    <source>
        <dbReference type="EMBL" id="JAA85740.1"/>
    </source>
</evidence>
<name>S4PF05_9NEOP</name>
<reference evidence="1" key="2">
    <citation type="submission" date="2013-05" db="EMBL/GenBank/DDBJ databases">
        <authorList>
            <person name="Carter J.-M."/>
            <person name="Baker S.C."/>
            <person name="Pink R."/>
            <person name="Carter D.R.F."/>
            <person name="Collins A."/>
            <person name="Tomlin J."/>
            <person name="Gibbs M."/>
            <person name="Breuker C.J."/>
        </authorList>
    </citation>
    <scope>NUCLEOTIDE SEQUENCE</scope>
    <source>
        <tissue evidence="1">Ovary</tissue>
    </source>
</reference>
<reference evidence="1" key="1">
    <citation type="journal article" date="2013" name="BMC Genomics">
        <title>Unscrambling butterfly oogenesis.</title>
        <authorList>
            <person name="Carter J.M."/>
            <person name="Baker S.C."/>
            <person name="Pink R."/>
            <person name="Carter D.R."/>
            <person name="Collins A."/>
            <person name="Tomlin J."/>
            <person name="Gibbs M."/>
            <person name="Breuker C.J."/>
        </authorList>
    </citation>
    <scope>NUCLEOTIDE SEQUENCE</scope>
    <source>
        <tissue evidence="1">Ovary</tissue>
    </source>
</reference>
<accession>S4PF05</accession>
<protein>
    <submittedName>
        <fullName evidence="1">Uncharacterized protein</fullName>
    </submittedName>
</protein>
<proteinExistence type="predicted"/>
<dbReference type="EMBL" id="GAIX01006820">
    <property type="protein sequence ID" value="JAA85740.1"/>
    <property type="molecule type" value="Transcribed_RNA"/>
</dbReference>
<sequence length="74" mass="8695">MMNHLVTISMSWRIVINGKTLLCYSISTLSRQFYSSIETQDTKLVKCNIRTSGYLVSRMRTIKYNKILMLHLHL</sequence>